<dbReference type="RefSeq" id="WP_209212985.1">
    <property type="nucleotide sequence ID" value="NZ_JAFFZM010000015.1"/>
</dbReference>
<dbReference type="Gene3D" id="3.50.90.10">
    <property type="entry name" value="YerB-like"/>
    <property type="match status" value="1"/>
</dbReference>
<dbReference type="Proteomes" id="UP000721954">
    <property type="component" value="Unassembled WGS sequence"/>
</dbReference>
<feature type="domain" description="DUF3048" evidence="1">
    <location>
        <begin position="55"/>
        <end position="187"/>
    </location>
</feature>
<gene>
    <name evidence="3" type="ORF">JW613_23770</name>
</gene>
<protein>
    <submittedName>
        <fullName evidence="3">DUF3048 domain-containing protein</fullName>
    </submittedName>
</protein>
<evidence type="ECO:0000259" key="1">
    <source>
        <dbReference type="Pfam" id="PF11258"/>
    </source>
</evidence>
<reference evidence="3 4" key="1">
    <citation type="submission" date="2021-02" db="EMBL/GenBank/DDBJ databases">
        <title>Streptomyces spirodelae sp. nov., isolated from duckweed.</title>
        <authorList>
            <person name="Saimee Y."/>
            <person name="Duangmal K."/>
        </authorList>
    </citation>
    <scope>NUCLEOTIDE SEQUENCE [LARGE SCALE GENOMIC DNA]</scope>
    <source>
        <strain evidence="3 4">DSM 42105</strain>
    </source>
</reference>
<dbReference type="EMBL" id="JAFFZM010000015">
    <property type="protein sequence ID" value="MBO8201290.1"/>
    <property type="molecule type" value="Genomic_DNA"/>
</dbReference>
<comment type="caution">
    <text evidence="3">The sequence shown here is derived from an EMBL/GenBank/DDBJ whole genome shotgun (WGS) entry which is preliminary data.</text>
</comment>
<keyword evidence="4" id="KW-1185">Reference proteome</keyword>
<evidence type="ECO:0000259" key="2">
    <source>
        <dbReference type="Pfam" id="PF17479"/>
    </source>
</evidence>
<dbReference type="InterPro" id="IPR023158">
    <property type="entry name" value="YerB-like_sf"/>
</dbReference>
<evidence type="ECO:0000313" key="3">
    <source>
        <dbReference type="EMBL" id="MBO8201290.1"/>
    </source>
</evidence>
<dbReference type="Pfam" id="PF11258">
    <property type="entry name" value="DUF3048"/>
    <property type="match status" value="1"/>
</dbReference>
<proteinExistence type="predicted"/>
<feature type="domain" description="DUF3048" evidence="2">
    <location>
        <begin position="212"/>
        <end position="325"/>
    </location>
</feature>
<dbReference type="InterPro" id="IPR021416">
    <property type="entry name" value="DUF3048_N"/>
</dbReference>
<dbReference type="Pfam" id="PF17479">
    <property type="entry name" value="DUF3048_C"/>
    <property type="match status" value="1"/>
</dbReference>
<organism evidence="3 4">
    <name type="scientific">Streptomyces smyrnaeus</name>
    <dbReference type="NCBI Taxonomy" id="1387713"/>
    <lineage>
        <taxon>Bacteria</taxon>
        <taxon>Bacillati</taxon>
        <taxon>Actinomycetota</taxon>
        <taxon>Actinomycetes</taxon>
        <taxon>Kitasatosporales</taxon>
        <taxon>Streptomycetaceae</taxon>
        <taxon>Streptomyces</taxon>
    </lineage>
</organism>
<name>A0ABS3Y0V4_9ACTN</name>
<sequence>MEKPARTGRSAPGAADRRTLLRTALAAATTVGTGGALAACGPGGDQQQDASPFTGERRRGEHVLAVKVDNVAPARPQTGLEHADIVYIEQVEAGLSRILAVFASHLPTTVGPVRSARESDIELLRQFGEPALAFSGVQSALMPTLEATSLHLLPPGELTDGYTRDPARRAPHNLYLKARRAERAAPDASAPRDIGFRFGAAPGGGHRTERETVRYPAARLTFTWSPDRRGWPVAMDGAPARSRSAGRLAPATVVIQYVTVRRSRFHDSSGSVTPYTETVGSGDALVLRDGKAYDAHWSRTSANGGTTFSDREGRRLPFARGQVWVVLVKKD</sequence>
<dbReference type="InterPro" id="IPR006311">
    <property type="entry name" value="TAT_signal"/>
</dbReference>
<dbReference type="InterPro" id="IPR035328">
    <property type="entry name" value="DUF3048_C"/>
</dbReference>
<accession>A0ABS3Y0V4</accession>
<dbReference type="GeneID" id="96261634"/>
<dbReference type="SUPFAM" id="SSF159774">
    <property type="entry name" value="YerB-like"/>
    <property type="match status" value="1"/>
</dbReference>
<dbReference type="PROSITE" id="PS51318">
    <property type="entry name" value="TAT"/>
    <property type="match status" value="1"/>
</dbReference>
<evidence type="ECO:0000313" key="4">
    <source>
        <dbReference type="Proteomes" id="UP000721954"/>
    </source>
</evidence>